<dbReference type="EMBL" id="BT035925">
    <property type="protein sequence ID" value="ACF80930.1"/>
    <property type="molecule type" value="mRNA"/>
</dbReference>
<evidence type="ECO:0008006" key="2">
    <source>
        <dbReference type="Google" id="ProtNLM"/>
    </source>
</evidence>
<protein>
    <recommendedName>
        <fullName evidence="2">DUF674 family protein</fullName>
    </recommendedName>
</protein>
<sequence>MPAWAQAALVLASPSPATVSSTTSTFGVRPLVAVESSRFFCKIKNLLKQILTSDQPLTALIFNPCHESTRKDESIVTMNAYVSPETDSNPDPNLIKVKLFVANANQSVVHAEVGEEFCNLLFSFLTLPLGHVVKLLGVRSSISCIDNLYRSLKFNLDDCMNSDEIRDMVVSPRLPPFFSCTNPLFPK</sequence>
<evidence type="ECO:0000313" key="1">
    <source>
        <dbReference type="EMBL" id="ACF80930.1"/>
    </source>
</evidence>
<dbReference type="Pfam" id="PF05056">
    <property type="entry name" value="DUF674"/>
    <property type="match status" value="1"/>
</dbReference>
<dbReference type="AlphaFoldDB" id="B4FFN7"/>
<dbReference type="HOGENOM" id="CLU_1449692_0_0_1"/>
<dbReference type="PANTHER" id="PTHR33103">
    <property type="entry name" value="OS01G0153900 PROTEIN"/>
    <property type="match status" value="1"/>
</dbReference>
<proteinExistence type="evidence at transcript level"/>
<accession>B4FFN7</accession>
<name>B4FFN7_MAIZE</name>
<organism evidence="1">
    <name type="scientific">Zea mays</name>
    <name type="common">Maize</name>
    <dbReference type="NCBI Taxonomy" id="4577"/>
    <lineage>
        <taxon>Eukaryota</taxon>
        <taxon>Viridiplantae</taxon>
        <taxon>Streptophyta</taxon>
        <taxon>Embryophyta</taxon>
        <taxon>Tracheophyta</taxon>
        <taxon>Spermatophyta</taxon>
        <taxon>Magnoliopsida</taxon>
        <taxon>Liliopsida</taxon>
        <taxon>Poales</taxon>
        <taxon>Poaceae</taxon>
        <taxon>PACMAD clade</taxon>
        <taxon>Panicoideae</taxon>
        <taxon>Andropogonodae</taxon>
        <taxon>Andropogoneae</taxon>
        <taxon>Tripsacinae</taxon>
        <taxon>Zea</taxon>
    </lineage>
</organism>
<reference evidence="1" key="1">
    <citation type="journal article" date="2009" name="PLoS Genet.">
        <title>Sequencing, mapping, and analysis of 27,455 maize full-length cDNAs.</title>
        <authorList>
            <person name="Soderlund C."/>
            <person name="Descour A."/>
            <person name="Kudrna D."/>
            <person name="Bomhoff M."/>
            <person name="Boyd L."/>
            <person name="Currie J."/>
            <person name="Angelova A."/>
            <person name="Collura K."/>
            <person name="Wissotski M."/>
            <person name="Ashley E."/>
            <person name="Morrow D."/>
            <person name="Fernandes J."/>
            <person name="Walbot V."/>
            <person name="Yu Y."/>
        </authorList>
    </citation>
    <scope>NUCLEOTIDE SEQUENCE</scope>
    <source>
        <strain evidence="1">B73</strain>
    </source>
</reference>
<dbReference type="PANTHER" id="PTHR33103:SF19">
    <property type="entry name" value="OS09G0544700 PROTEIN"/>
    <property type="match status" value="1"/>
</dbReference>
<dbReference type="InterPro" id="IPR007750">
    <property type="entry name" value="DUF674"/>
</dbReference>